<dbReference type="EMBL" id="JAEMNV010000005">
    <property type="protein sequence ID" value="MBJ8340626.1"/>
    <property type="molecule type" value="Genomic_DNA"/>
</dbReference>
<dbReference type="GO" id="GO:0033969">
    <property type="term" value="F:gamma-glutamyl-gamma-aminobutyrate hydrolase activity"/>
    <property type="evidence" value="ECO:0007669"/>
    <property type="project" value="TreeGrafter"/>
</dbReference>
<dbReference type="InterPro" id="IPR011697">
    <property type="entry name" value="Peptidase_C26"/>
</dbReference>
<dbReference type="CDD" id="cd01745">
    <property type="entry name" value="GATase1_2"/>
    <property type="match status" value="1"/>
</dbReference>
<dbReference type="PANTHER" id="PTHR43235:SF1">
    <property type="entry name" value="GLUTAMINE AMIDOTRANSFERASE PB2B2.05-RELATED"/>
    <property type="match status" value="1"/>
</dbReference>
<name>A0A934NSI1_9NOCA</name>
<keyword evidence="1" id="KW-0378">Hydrolase</keyword>
<dbReference type="Gene3D" id="3.40.50.880">
    <property type="match status" value="1"/>
</dbReference>
<reference evidence="1" key="1">
    <citation type="submission" date="2020-12" db="EMBL/GenBank/DDBJ databases">
        <title>Antrihabitans popcorni sp. nov. and Antrihabitans auranticaus sp. nov., isolated from a larva cave.</title>
        <authorList>
            <person name="Lee S.D."/>
            <person name="Kim I.S."/>
        </authorList>
    </citation>
    <scope>NUCLEOTIDE SEQUENCE</scope>
    <source>
        <strain evidence="1">YC3-6</strain>
    </source>
</reference>
<evidence type="ECO:0000313" key="2">
    <source>
        <dbReference type="Proteomes" id="UP000655868"/>
    </source>
</evidence>
<dbReference type="PANTHER" id="PTHR43235">
    <property type="entry name" value="GLUTAMINE AMIDOTRANSFERASE PB2B2.05-RELATED"/>
    <property type="match status" value="1"/>
</dbReference>
<proteinExistence type="predicted"/>
<comment type="caution">
    <text evidence="1">The sequence shown here is derived from an EMBL/GenBank/DDBJ whole genome shotgun (WGS) entry which is preliminary data.</text>
</comment>
<dbReference type="Proteomes" id="UP000655868">
    <property type="component" value="Unassembled WGS sequence"/>
</dbReference>
<protein>
    <submittedName>
        <fullName evidence="1">Gamma-glutamyl-gamma-aminobutyrate hydrolase family protein</fullName>
    </submittedName>
</protein>
<keyword evidence="2" id="KW-1185">Reference proteome</keyword>
<dbReference type="InterPro" id="IPR029062">
    <property type="entry name" value="Class_I_gatase-like"/>
</dbReference>
<dbReference type="GO" id="GO:0006598">
    <property type="term" value="P:polyamine catabolic process"/>
    <property type="evidence" value="ECO:0007669"/>
    <property type="project" value="TreeGrafter"/>
</dbReference>
<dbReference type="AlphaFoldDB" id="A0A934NSI1"/>
<organism evidence="1 2">
    <name type="scientific">Antrihabitans stalagmiti</name>
    <dbReference type="NCBI Taxonomy" id="2799499"/>
    <lineage>
        <taxon>Bacteria</taxon>
        <taxon>Bacillati</taxon>
        <taxon>Actinomycetota</taxon>
        <taxon>Actinomycetes</taxon>
        <taxon>Mycobacteriales</taxon>
        <taxon>Nocardiaceae</taxon>
        <taxon>Antrihabitans</taxon>
    </lineage>
</organism>
<dbReference type="GO" id="GO:0005829">
    <property type="term" value="C:cytosol"/>
    <property type="evidence" value="ECO:0007669"/>
    <property type="project" value="TreeGrafter"/>
</dbReference>
<dbReference type="Pfam" id="PF07722">
    <property type="entry name" value="Peptidase_C26"/>
    <property type="match status" value="1"/>
</dbReference>
<sequence>MGSNVSDRPVIGVTTYVESARYGVWDNACAILPRVYFDAVDRAGGVPVLIPPIGSGQRDIVGRIDGLVLSGGADVDPKHYRQTPHERTRNTRPERDAFELGLFTAAQEVGLPVFAVCRGMQLVNVALGGTLRQHLPDDLGYNDHLPTPGVFGSQAVRTVAGSRVRDIVGEQLTVHCHHHQAVGELGRGVTATAWSDNGVIEAMESSGPAYLLGVQWHPEEDATDDRLFTALVQEARKRMGENR</sequence>
<evidence type="ECO:0000313" key="1">
    <source>
        <dbReference type="EMBL" id="MBJ8340626.1"/>
    </source>
</evidence>
<gene>
    <name evidence="1" type="ORF">JGU71_17180</name>
</gene>
<dbReference type="InterPro" id="IPR044668">
    <property type="entry name" value="PuuD-like"/>
</dbReference>
<accession>A0A934NSI1</accession>
<dbReference type="SUPFAM" id="SSF52317">
    <property type="entry name" value="Class I glutamine amidotransferase-like"/>
    <property type="match status" value="1"/>
</dbReference>
<dbReference type="RefSeq" id="WP_199705503.1">
    <property type="nucleotide sequence ID" value="NZ_JAEMNV010000005.1"/>
</dbReference>
<dbReference type="PROSITE" id="PS51273">
    <property type="entry name" value="GATASE_TYPE_1"/>
    <property type="match status" value="1"/>
</dbReference>